<dbReference type="InterPro" id="IPR013187">
    <property type="entry name" value="F-box-assoc_dom_typ3"/>
</dbReference>
<proteinExistence type="predicted"/>
<feature type="domain" description="F-box associated beta-propeller type 3" evidence="1">
    <location>
        <begin position="21"/>
        <end position="226"/>
    </location>
</feature>
<dbReference type="EMBL" id="RWGY01000031">
    <property type="protein sequence ID" value="TVU14116.1"/>
    <property type="molecule type" value="Genomic_DNA"/>
</dbReference>
<keyword evidence="3" id="KW-1185">Reference proteome</keyword>
<sequence length="299" mass="33698">MVKRIRLPKCCDQQMSAHVDLLCIYGTRCHCQSRVLNAATTASYFLPDVTNARGSSILSVIGLVPSTGEYKVLRIHSQLMADLYTLEQSCEVITLGIDGQERWRTKQGPLICVDLDDKSMASVDGVMYFLFSPYGIDRANIEPDGIASFDLRTEEWRAVTLQGPLSTHIARAANKKLSYRKCREGLQLAKLDGRLVTIHTSQDCCSMNLWFLEDAGKGLWIKKYFLDYEPNWTCAVLGLALPYPLMLLDDGRIVVWVPLKHALTAYDPVTRTWAILATMSGYYTIRMHEGSFLSSRLRS</sequence>
<evidence type="ECO:0000259" key="1">
    <source>
        <dbReference type="Pfam" id="PF08268"/>
    </source>
</evidence>
<organism evidence="2 3">
    <name type="scientific">Eragrostis curvula</name>
    <name type="common">weeping love grass</name>
    <dbReference type="NCBI Taxonomy" id="38414"/>
    <lineage>
        <taxon>Eukaryota</taxon>
        <taxon>Viridiplantae</taxon>
        <taxon>Streptophyta</taxon>
        <taxon>Embryophyta</taxon>
        <taxon>Tracheophyta</taxon>
        <taxon>Spermatophyta</taxon>
        <taxon>Magnoliopsida</taxon>
        <taxon>Liliopsida</taxon>
        <taxon>Poales</taxon>
        <taxon>Poaceae</taxon>
        <taxon>PACMAD clade</taxon>
        <taxon>Chloridoideae</taxon>
        <taxon>Eragrostideae</taxon>
        <taxon>Eragrostidinae</taxon>
        <taxon>Eragrostis</taxon>
    </lineage>
</organism>
<feature type="non-terminal residue" evidence="2">
    <location>
        <position position="1"/>
    </location>
</feature>
<dbReference type="Pfam" id="PF08268">
    <property type="entry name" value="FBA_3"/>
    <property type="match status" value="1"/>
</dbReference>
<reference evidence="2 3" key="1">
    <citation type="journal article" date="2019" name="Sci. Rep.">
        <title>A high-quality genome of Eragrostis curvula grass provides insights into Poaceae evolution and supports new strategies to enhance forage quality.</title>
        <authorList>
            <person name="Carballo J."/>
            <person name="Santos B.A.C.M."/>
            <person name="Zappacosta D."/>
            <person name="Garbus I."/>
            <person name="Selva J.P."/>
            <person name="Gallo C.A."/>
            <person name="Diaz A."/>
            <person name="Albertini E."/>
            <person name="Caccamo M."/>
            <person name="Echenique V."/>
        </authorList>
    </citation>
    <scope>NUCLEOTIDE SEQUENCE [LARGE SCALE GENOMIC DNA]</scope>
    <source>
        <strain evidence="3">cv. Victoria</strain>
        <tissue evidence="2">Leaf</tissue>
    </source>
</reference>
<dbReference type="Proteomes" id="UP000324897">
    <property type="component" value="Unassembled WGS sequence"/>
</dbReference>
<evidence type="ECO:0000313" key="2">
    <source>
        <dbReference type="EMBL" id="TVU14116.1"/>
    </source>
</evidence>
<dbReference type="NCBIfam" id="TIGR01640">
    <property type="entry name" value="F_box_assoc_1"/>
    <property type="match status" value="1"/>
</dbReference>
<dbReference type="Gramene" id="TVU14116">
    <property type="protein sequence ID" value="TVU14116"/>
    <property type="gene ID" value="EJB05_37562"/>
</dbReference>
<gene>
    <name evidence="2" type="ORF">EJB05_37562</name>
</gene>
<dbReference type="OrthoDB" id="611007at2759"/>
<comment type="caution">
    <text evidence="2">The sequence shown here is derived from an EMBL/GenBank/DDBJ whole genome shotgun (WGS) entry which is preliminary data.</text>
</comment>
<accession>A0A5J9TRW4</accession>
<protein>
    <recommendedName>
        <fullName evidence="1">F-box associated beta-propeller type 3 domain-containing protein</fullName>
    </recommendedName>
</protein>
<dbReference type="InterPro" id="IPR017451">
    <property type="entry name" value="F-box-assoc_interact_dom"/>
</dbReference>
<dbReference type="AlphaFoldDB" id="A0A5J9TRW4"/>
<dbReference type="PANTHER" id="PTHR31111">
    <property type="entry name" value="BNAA05G37150D PROTEIN-RELATED"/>
    <property type="match status" value="1"/>
</dbReference>
<evidence type="ECO:0000313" key="3">
    <source>
        <dbReference type="Proteomes" id="UP000324897"/>
    </source>
</evidence>
<name>A0A5J9TRW4_9POAL</name>
<dbReference type="PANTHER" id="PTHR31111:SF133">
    <property type="entry name" value="OS07G0196600 PROTEIN"/>
    <property type="match status" value="1"/>
</dbReference>